<dbReference type="Gene3D" id="1.20.1250.20">
    <property type="entry name" value="MFS general substrate transporter like domains"/>
    <property type="match status" value="1"/>
</dbReference>
<dbReference type="Proteomes" id="UP000295504">
    <property type="component" value="Unassembled WGS sequence"/>
</dbReference>
<evidence type="ECO:0000256" key="2">
    <source>
        <dbReference type="ARBA" id="ARBA00022448"/>
    </source>
</evidence>
<evidence type="ECO:0000256" key="4">
    <source>
        <dbReference type="ARBA" id="ARBA00022692"/>
    </source>
</evidence>
<gene>
    <name evidence="8" type="ORF">EDD79_10565</name>
</gene>
<evidence type="ECO:0000256" key="6">
    <source>
        <dbReference type="ARBA" id="ARBA00023136"/>
    </source>
</evidence>
<dbReference type="PANTHER" id="PTHR23513:SF9">
    <property type="entry name" value="ENTEROBACTIN EXPORTER ENTS"/>
    <property type="match status" value="1"/>
</dbReference>
<evidence type="ECO:0000256" key="1">
    <source>
        <dbReference type="ARBA" id="ARBA00004651"/>
    </source>
</evidence>
<protein>
    <submittedName>
        <fullName evidence="8">Transmembrane secretion effector</fullName>
    </submittedName>
</protein>
<dbReference type="Pfam" id="PF07690">
    <property type="entry name" value="MFS_1"/>
    <property type="match status" value="1"/>
</dbReference>
<keyword evidence="9" id="KW-1185">Reference proteome</keyword>
<keyword evidence="2" id="KW-0813">Transport</keyword>
<proteinExistence type="predicted"/>
<dbReference type="PANTHER" id="PTHR23513">
    <property type="entry name" value="INTEGRAL MEMBRANE EFFLUX PROTEIN-RELATED"/>
    <property type="match status" value="1"/>
</dbReference>
<keyword evidence="4 7" id="KW-0812">Transmembrane</keyword>
<feature type="transmembrane region" description="Helical" evidence="7">
    <location>
        <begin position="12"/>
        <end position="45"/>
    </location>
</feature>
<evidence type="ECO:0000313" key="9">
    <source>
        <dbReference type="Proteomes" id="UP000295504"/>
    </source>
</evidence>
<comment type="caution">
    <text evidence="8">The sequence shown here is derived from an EMBL/GenBank/DDBJ whole genome shotgun (WGS) entry which is preliminary data.</text>
</comment>
<dbReference type="InterPro" id="IPR011701">
    <property type="entry name" value="MFS"/>
</dbReference>
<evidence type="ECO:0000256" key="5">
    <source>
        <dbReference type="ARBA" id="ARBA00022989"/>
    </source>
</evidence>
<dbReference type="RefSeq" id="WP_243098288.1">
    <property type="nucleotide sequence ID" value="NZ_CP058648.1"/>
</dbReference>
<keyword evidence="6 7" id="KW-0472">Membrane</keyword>
<evidence type="ECO:0000256" key="7">
    <source>
        <dbReference type="SAM" id="Phobius"/>
    </source>
</evidence>
<dbReference type="InterPro" id="IPR036259">
    <property type="entry name" value="MFS_trans_sf"/>
</dbReference>
<dbReference type="SUPFAM" id="SSF103473">
    <property type="entry name" value="MFS general substrate transporter"/>
    <property type="match status" value="1"/>
</dbReference>
<keyword evidence="5 7" id="KW-1133">Transmembrane helix</keyword>
<reference evidence="8 9" key="1">
    <citation type="submission" date="2019-03" db="EMBL/GenBank/DDBJ databases">
        <title>Genomic Encyclopedia of Type Strains, Phase IV (KMG-IV): sequencing the most valuable type-strain genomes for metagenomic binning, comparative biology and taxonomic classification.</title>
        <authorList>
            <person name="Goeker M."/>
        </authorList>
    </citation>
    <scope>NUCLEOTIDE SEQUENCE [LARGE SCALE GENOMIC DNA]</scope>
    <source>
        <strain evidence="8 9">DSM 100013</strain>
    </source>
</reference>
<feature type="transmembrane region" description="Helical" evidence="7">
    <location>
        <begin position="57"/>
        <end position="78"/>
    </location>
</feature>
<keyword evidence="3" id="KW-1003">Cell membrane</keyword>
<name>A0A4R2T3L3_9FIRM</name>
<dbReference type="AlphaFoldDB" id="A0A4R2T3L3"/>
<accession>A0A4R2T3L3</accession>
<dbReference type="EMBL" id="SLYC01000056">
    <property type="protein sequence ID" value="TCP95836.1"/>
    <property type="molecule type" value="Genomic_DNA"/>
</dbReference>
<comment type="subcellular location">
    <subcellularLocation>
        <location evidence="1">Cell membrane</location>
        <topology evidence="1">Multi-pass membrane protein</topology>
    </subcellularLocation>
</comment>
<feature type="transmembrane region" description="Helical" evidence="7">
    <location>
        <begin position="84"/>
        <end position="101"/>
    </location>
</feature>
<evidence type="ECO:0000313" key="8">
    <source>
        <dbReference type="EMBL" id="TCP95836.1"/>
    </source>
</evidence>
<dbReference type="GO" id="GO:0022857">
    <property type="term" value="F:transmembrane transporter activity"/>
    <property type="evidence" value="ECO:0007669"/>
    <property type="project" value="InterPro"/>
</dbReference>
<evidence type="ECO:0000256" key="3">
    <source>
        <dbReference type="ARBA" id="ARBA00022475"/>
    </source>
</evidence>
<organism evidence="8 9">
    <name type="scientific">Serpentinicella alkaliphila</name>
    <dbReference type="NCBI Taxonomy" id="1734049"/>
    <lineage>
        <taxon>Bacteria</taxon>
        <taxon>Bacillati</taxon>
        <taxon>Bacillota</taxon>
        <taxon>Clostridia</taxon>
        <taxon>Peptostreptococcales</taxon>
        <taxon>Natronincolaceae</taxon>
        <taxon>Serpentinicella</taxon>
    </lineage>
</organism>
<dbReference type="GO" id="GO:0005886">
    <property type="term" value="C:plasma membrane"/>
    <property type="evidence" value="ECO:0007669"/>
    <property type="project" value="UniProtKB-SubCell"/>
</dbReference>
<sequence length="155" mass="17205">MVSDTGSTIQMIIMHLYIFDIGGTAATIGIFLFLSFLPTLIIYPFAGVFGDRLNRKTIMVVTDLISAGVILMLVILAYWDMSSIGILLVAQVIIILMNGLFEPATRGMLPQLVYKEEVTRSNAHGIHYESCINCGRTSDWRSLICEVWYGYSISG</sequence>